<organism evidence="2 3">
    <name type="scientific">Eumeta variegata</name>
    <name type="common">Bagworm moth</name>
    <name type="synonym">Eumeta japonica</name>
    <dbReference type="NCBI Taxonomy" id="151549"/>
    <lineage>
        <taxon>Eukaryota</taxon>
        <taxon>Metazoa</taxon>
        <taxon>Ecdysozoa</taxon>
        <taxon>Arthropoda</taxon>
        <taxon>Hexapoda</taxon>
        <taxon>Insecta</taxon>
        <taxon>Pterygota</taxon>
        <taxon>Neoptera</taxon>
        <taxon>Endopterygota</taxon>
        <taxon>Lepidoptera</taxon>
        <taxon>Glossata</taxon>
        <taxon>Ditrysia</taxon>
        <taxon>Tineoidea</taxon>
        <taxon>Psychidae</taxon>
        <taxon>Oiketicinae</taxon>
        <taxon>Eumeta</taxon>
    </lineage>
</organism>
<gene>
    <name evidence="2" type="ORF">EVAR_86570_1</name>
</gene>
<evidence type="ECO:0000313" key="3">
    <source>
        <dbReference type="Proteomes" id="UP000299102"/>
    </source>
</evidence>
<accession>A0A4C2A596</accession>
<protein>
    <submittedName>
        <fullName evidence="2">Uncharacterized protein</fullName>
    </submittedName>
</protein>
<sequence>MSNQKAVSNRRPKSATGQSSGSISKARLDRGKALLNSNLRTTKRVVLYSKTRIRTDLIEYNASHCDRIFNSPRYHPVIHARRVTTNLTRVRSRGYFYKRRRPRRRDV</sequence>
<comment type="caution">
    <text evidence="2">The sequence shown here is derived from an EMBL/GenBank/DDBJ whole genome shotgun (WGS) entry which is preliminary data.</text>
</comment>
<evidence type="ECO:0000256" key="1">
    <source>
        <dbReference type="SAM" id="MobiDB-lite"/>
    </source>
</evidence>
<name>A0A4C2A596_EUMVA</name>
<feature type="region of interest" description="Disordered" evidence="1">
    <location>
        <begin position="1"/>
        <end position="27"/>
    </location>
</feature>
<dbReference type="AlphaFoldDB" id="A0A4C2A596"/>
<reference evidence="2 3" key="1">
    <citation type="journal article" date="2019" name="Commun. Biol.">
        <title>The bagworm genome reveals a unique fibroin gene that provides high tensile strength.</title>
        <authorList>
            <person name="Kono N."/>
            <person name="Nakamura H."/>
            <person name="Ohtoshi R."/>
            <person name="Tomita M."/>
            <person name="Numata K."/>
            <person name="Arakawa K."/>
        </authorList>
    </citation>
    <scope>NUCLEOTIDE SEQUENCE [LARGE SCALE GENOMIC DNA]</scope>
</reference>
<dbReference type="Proteomes" id="UP000299102">
    <property type="component" value="Unassembled WGS sequence"/>
</dbReference>
<dbReference type="EMBL" id="BGZK01002565">
    <property type="protein sequence ID" value="GBP94952.1"/>
    <property type="molecule type" value="Genomic_DNA"/>
</dbReference>
<evidence type="ECO:0000313" key="2">
    <source>
        <dbReference type="EMBL" id="GBP94952.1"/>
    </source>
</evidence>
<proteinExistence type="predicted"/>
<keyword evidence="3" id="KW-1185">Reference proteome</keyword>